<evidence type="ECO:0000313" key="1">
    <source>
        <dbReference type="EMBL" id="GIJ72662.1"/>
    </source>
</evidence>
<organism evidence="1 2">
    <name type="scientific">Virgisporangium ochraceum</name>
    <dbReference type="NCBI Taxonomy" id="65505"/>
    <lineage>
        <taxon>Bacteria</taxon>
        <taxon>Bacillati</taxon>
        <taxon>Actinomycetota</taxon>
        <taxon>Actinomycetes</taxon>
        <taxon>Micromonosporales</taxon>
        <taxon>Micromonosporaceae</taxon>
        <taxon>Virgisporangium</taxon>
    </lineage>
</organism>
<name>A0A8J3ZZ12_9ACTN</name>
<reference evidence="1" key="1">
    <citation type="submission" date="2021-01" db="EMBL/GenBank/DDBJ databases">
        <title>Whole genome shotgun sequence of Virgisporangium ochraceum NBRC 16418.</title>
        <authorList>
            <person name="Komaki H."/>
            <person name="Tamura T."/>
        </authorList>
    </citation>
    <scope>NUCLEOTIDE SEQUENCE</scope>
    <source>
        <strain evidence="1">NBRC 16418</strain>
    </source>
</reference>
<dbReference type="EMBL" id="BOPH01000104">
    <property type="protein sequence ID" value="GIJ72662.1"/>
    <property type="molecule type" value="Genomic_DNA"/>
</dbReference>
<evidence type="ECO:0000313" key="2">
    <source>
        <dbReference type="Proteomes" id="UP000635606"/>
    </source>
</evidence>
<keyword evidence="2" id="KW-1185">Reference proteome</keyword>
<dbReference type="Proteomes" id="UP000635606">
    <property type="component" value="Unassembled WGS sequence"/>
</dbReference>
<accession>A0A8J3ZZ12</accession>
<sequence>MFDGSGGDHTEVAWYGAIHVSTAWSTPPRNERLSRMPVDDRGFDHDIGDACASGDRVDCGYEPFTDADAELFDGCQRLRLLDPRPLTRRPPCRDNAQRQLP</sequence>
<dbReference type="AlphaFoldDB" id="A0A8J3ZZ12"/>
<protein>
    <submittedName>
        <fullName evidence="1">Uncharacterized protein</fullName>
    </submittedName>
</protein>
<comment type="caution">
    <text evidence="1">The sequence shown here is derived from an EMBL/GenBank/DDBJ whole genome shotgun (WGS) entry which is preliminary data.</text>
</comment>
<gene>
    <name evidence="1" type="ORF">Voc01_075790</name>
</gene>
<proteinExistence type="predicted"/>